<accession>A0A7X2V492</accession>
<dbReference type="EMBL" id="WMIB01000003">
    <property type="protein sequence ID" value="MTH52889.1"/>
    <property type="molecule type" value="Genomic_DNA"/>
</dbReference>
<comment type="caution">
    <text evidence="1">The sequence shown here is derived from an EMBL/GenBank/DDBJ whole genome shotgun (WGS) entry which is preliminary data.</text>
</comment>
<reference evidence="1 2" key="1">
    <citation type="journal article" date="2017" name="Int. J. Syst. Evol. Microbiol.">
        <title>Bacillus mangrovi sp. nov., isolated from a sediment sample from a mangrove forest.</title>
        <authorList>
            <person name="Gupta V."/>
            <person name="Singh P.K."/>
            <person name="Korpole S."/>
            <person name="Tanuku N.R.S."/>
            <person name="Pinnaka A.K."/>
        </authorList>
    </citation>
    <scope>NUCLEOTIDE SEQUENCE [LARGE SCALE GENOMIC DNA]</scope>
    <source>
        <strain evidence="1 2">KCTC 33872</strain>
    </source>
</reference>
<proteinExistence type="predicted"/>
<organism evidence="1 2">
    <name type="scientific">Metabacillus mangrovi</name>
    <dbReference type="NCBI Taxonomy" id="1491830"/>
    <lineage>
        <taxon>Bacteria</taxon>
        <taxon>Bacillati</taxon>
        <taxon>Bacillota</taxon>
        <taxon>Bacilli</taxon>
        <taxon>Bacillales</taxon>
        <taxon>Bacillaceae</taxon>
        <taxon>Metabacillus</taxon>
    </lineage>
</organism>
<name>A0A7X2V492_9BACI</name>
<dbReference type="OrthoDB" id="2353056at2"/>
<evidence type="ECO:0000313" key="2">
    <source>
        <dbReference type="Proteomes" id="UP000434639"/>
    </source>
</evidence>
<keyword evidence="2" id="KW-1185">Reference proteome</keyword>
<dbReference type="AlphaFoldDB" id="A0A7X2V492"/>
<dbReference type="RefSeq" id="WP_155111427.1">
    <property type="nucleotide sequence ID" value="NZ_WMIB01000003.1"/>
</dbReference>
<protein>
    <submittedName>
        <fullName evidence="1">Cytosolic protein</fullName>
    </submittedName>
</protein>
<gene>
    <name evidence="1" type="ORF">GKZ89_05655</name>
</gene>
<sequence length="133" mass="14504">MSLLKKVQAFFSAHTETAEQHSNPDLRSRYYKATVKKAMDAVQAAASSRGGCAVTSVSEERGEISVHIQKPKSALLVATVISVRPFETAIDFSVSTDTPLPTDFGYSRKVILEYYKKLDSELKFVGAGLNSGK</sequence>
<evidence type="ECO:0000313" key="1">
    <source>
        <dbReference type="EMBL" id="MTH52889.1"/>
    </source>
</evidence>
<dbReference type="Proteomes" id="UP000434639">
    <property type="component" value="Unassembled WGS sequence"/>
</dbReference>